<reference evidence="1 2" key="1">
    <citation type="submission" date="2018-10" db="EMBL/GenBank/DDBJ databases">
        <title>Phylogenomics of Brevibacillus.</title>
        <authorList>
            <person name="Dunlap C."/>
        </authorList>
    </citation>
    <scope>NUCLEOTIDE SEQUENCE [LARGE SCALE GENOMIC DNA]</scope>
    <source>
        <strain evidence="1 2">JCM 15716</strain>
    </source>
</reference>
<organism evidence="1 2">
    <name type="scientific">Brevibacillus fluminis</name>
    <dbReference type="NCBI Taxonomy" id="511487"/>
    <lineage>
        <taxon>Bacteria</taxon>
        <taxon>Bacillati</taxon>
        <taxon>Bacillota</taxon>
        <taxon>Bacilli</taxon>
        <taxon>Bacillales</taxon>
        <taxon>Paenibacillaceae</taxon>
        <taxon>Brevibacillus</taxon>
    </lineage>
</organism>
<evidence type="ECO:0000313" key="2">
    <source>
        <dbReference type="Proteomes" id="UP000271031"/>
    </source>
</evidence>
<dbReference type="AlphaFoldDB" id="A0A3M8D2S2"/>
<sequence length="106" mass="11629">MDIRLKVVSLVAVLLIGVILGLLTAERGIYKIEGLPEQQLQQPQKQSFYITKVDNGKMEVAVMGQKATATQEKKSNYMSRVGISLGQAVRGGTQAAVNWMSSFFQP</sequence>
<dbReference type="InterPro" id="IPR020534">
    <property type="entry name" value="Uncharacterised_YqxA"/>
</dbReference>
<keyword evidence="2" id="KW-1185">Reference proteome</keyword>
<dbReference type="Pfam" id="PF12438">
    <property type="entry name" value="DUF3679"/>
    <property type="match status" value="1"/>
</dbReference>
<comment type="caution">
    <text evidence="1">The sequence shown here is derived from an EMBL/GenBank/DDBJ whole genome shotgun (WGS) entry which is preliminary data.</text>
</comment>
<name>A0A3M8D2S2_9BACL</name>
<gene>
    <name evidence="1" type="ORF">EDM56_23640</name>
</gene>
<accession>A0A3M8D2S2</accession>
<evidence type="ECO:0000313" key="1">
    <source>
        <dbReference type="EMBL" id="RNB82322.1"/>
    </source>
</evidence>
<dbReference type="Proteomes" id="UP000271031">
    <property type="component" value="Unassembled WGS sequence"/>
</dbReference>
<dbReference type="EMBL" id="RHHQ01000020">
    <property type="protein sequence ID" value="RNB82322.1"/>
    <property type="molecule type" value="Genomic_DNA"/>
</dbReference>
<proteinExistence type="predicted"/>
<protein>
    <submittedName>
        <fullName evidence="1">DUF3679 domain-containing protein</fullName>
    </submittedName>
</protein>
<dbReference type="RefSeq" id="WP_122920400.1">
    <property type="nucleotide sequence ID" value="NZ_RHHQ01000020.1"/>
</dbReference>
<dbReference type="OrthoDB" id="2475076at2"/>